<keyword evidence="9" id="KW-1185">Reference proteome</keyword>
<evidence type="ECO:0000256" key="5">
    <source>
        <dbReference type="HAMAP-Rule" id="MF_00235"/>
    </source>
</evidence>
<evidence type="ECO:0000256" key="4">
    <source>
        <dbReference type="ARBA" id="ARBA00022777"/>
    </source>
</evidence>
<gene>
    <name evidence="5" type="primary">adk</name>
    <name evidence="8" type="ORF">A4H34_05285</name>
</gene>
<comment type="caution">
    <text evidence="8">The sequence shown here is derived from an EMBL/GenBank/DDBJ whole genome shotgun (WGS) entry which is preliminary data.</text>
</comment>
<dbReference type="OrthoDB" id="9805030at2"/>
<protein>
    <recommendedName>
        <fullName evidence="5 7">Adenylate kinase</fullName>
        <shortName evidence="5">AK</shortName>
        <ecNumber evidence="5 7">2.7.4.3</ecNumber>
    </recommendedName>
    <alternativeName>
        <fullName evidence="5">ATP-AMP transphosphorylase</fullName>
    </alternativeName>
    <alternativeName>
        <fullName evidence="5">ATP:AMP phosphotransferase</fullName>
    </alternativeName>
    <alternativeName>
        <fullName evidence="5">Adenylate monophosphate kinase</fullName>
    </alternativeName>
</protein>
<feature type="binding site" evidence="5">
    <location>
        <position position="146"/>
    </location>
    <ligand>
        <name>AMP</name>
        <dbReference type="ChEBI" id="CHEBI:456215"/>
    </ligand>
</feature>
<feature type="binding site" evidence="5">
    <location>
        <begin position="87"/>
        <end position="90"/>
    </location>
    <ligand>
        <name>AMP</name>
        <dbReference type="ChEBI" id="CHEBI:456215"/>
    </ligand>
</feature>
<dbReference type="PANTHER" id="PTHR23359">
    <property type="entry name" value="NUCLEOTIDE KINASE"/>
    <property type="match status" value="1"/>
</dbReference>
<feature type="binding site" evidence="5">
    <location>
        <begin position="12"/>
        <end position="17"/>
    </location>
    <ligand>
        <name>ATP</name>
        <dbReference type="ChEBI" id="CHEBI:30616"/>
    </ligand>
</feature>
<name>A0A179B680_9ACTO</name>
<dbReference type="GO" id="GO:0004017">
    <property type="term" value="F:AMP kinase activity"/>
    <property type="evidence" value="ECO:0007669"/>
    <property type="project" value="UniProtKB-UniRule"/>
</dbReference>
<dbReference type="NCBIfam" id="NF001381">
    <property type="entry name" value="PRK00279.1-3"/>
    <property type="match status" value="1"/>
</dbReference>
<comment type="function">
    <text evidence="5">Catalyzes the reversible transfer of the terminal phosphate group between ATP and AMP. Plays an important role in cellular energy homeostasis and in adenine nucleotide metabolism.</text>
</comment>
<comment type="caution">
    <text evidence="5">Lacks conserved residue(s) required for the propagation of feature annotation.</text>
</comment>
<dbReference type="NCBIfam" id="NF011100">
    <property type="entry name" value="PRK14527.1"/>
    <property type="match status" value="1"/>
</dbReference>
<feature type="binding site" evidence="5">
    <location>
        <position position="129"/>
    </location>
    <ligand>
        <name>ATP</name>
        <dbReference type="ChEBI" id="CHEBI:30616"/>
    </ligand>
</feature>
<dbReference type="InterPro" id="IPR000850">
    <property type="entry name" value="Adenylat/UMP-CMP_kin"/>
</dbReference>
<keyword evidence="1 5" id="KW-0808">Transferase</keyword>
<keyword evidence="3 5" id="KW-0547">Nucleotide-binding</keyword>
<keyword evidence="4 5" id="KW-0418">Kinase</keyword>
<dbReference type="PRINTS" id="PR00094">
    <property type="entry name" value="ADENYLTKNASE"/>
</dbReference>
<feature type="binding site" evidence="5">
    <location>
        <position position="135"/>
    </location>
    <ligand>
        <name>AMP</name>
        <dbReference type="ChEBI" id="CHEBI:456215"/>
    </ligand>
</feature>
<comment type="similarity">
    <text evidence="5 6">Belongs to the adenylate kinase family.</text>
</comment>
<dbReference type="PROSITE" id="PS00113">
    <property type="entry name" value="ADENYLATE_KINASE"/>
    <property type="match status" value="1"/>
</dbReference>
<feature type="binding site" evidence="5">
    <location>
        <position position="94"/>
    </location>
    <ligand>
        <name>AMP</name>
        <dbReference type="ChEBI" id="CHEBI:456215"/>
    </ligand>
</feature>
<dbReference type="InterPro" id="IPR033690">
    <property type="entry name" value="Adenylat_kinase_CS"/>
</dbReference>
<dbReference type="EC" id="2.7.4.3" evidence="5 7"/>
<dbReference type="RefSeq" id="WP_009199238.1">
    <property type="nucleotide sequence ID" value="NZ_LVZK01000001.1"/>
</dbReference>
<dbReference type="NCBIfam" id="NF011104">
    <property type="entry name" value="PRK14531.1"/>
    <property type="match status" value="1"/>
</dbReference>
<dbReference type="AlphaFoldDB" id="A0A179B680"/>
<feature type="region of interest" description="NMP" evidence="5">
    <location>
        <begin position="32"/>
        <end position="61"/>
    </location>
</feature>
<evidence type="ECO:0000256" key="7">
    <source>
        <dbReference type="RuleBase" id="RU003331"/>
    </source>
</evidence>
<keyword evidence="2 5" id="KW-0545">Nucleotide biosynthesis</keyword>
<evidence type="ECO:0000256" key="1">
    <source>
        <dbReference type="ARBA" id="ARBA00022679"/>
    </source>
</evidence>
<feature type="binding site" evidence="5">
    <location>
        <position position="38"/>
    </location>
    <ligand>
        <name>AMP</name>
        <dbReference type="ChEBI" id="CHEBI:456215"/>
    </ligand>
</feature>
<dbReference type="GO" id="GO:0005524">
    <property type="term" value="F:ATP binding"/>
    <property type="evidence" value="ECO:0007669"/>
    <property type="project" value="UniProtKB-UniRule"/>
</dbReference>
<evidence type="ECO:0000313" key="8">
    <source>
        <dbReference type="EMBL" id="OAP86544.1"/>
    </source>
</evidence>
<dbReference type="GO" id="GO:0044209">
    <property type="term" value="P:AMP salvage"/>
    <property type="evidence" value="ECO:0007669"/>
    <property type="project" value="UniProtKB-UniRule"/>
</dbReference>
<dbReference type="STRING" id="1823756.A4H34_05285"/>
<dbReference type="Pfam" id="PF00406">
    <property type="entry name" value="ADK"/>
    <property type="match status" value="1"/>
</dbReference>
<evidence type="ECO:0000256" key="6">
    <source>
        <dbReference type="RuleBase" id="RU003330"/>
    </source>
</evidence>
<keyword evidence="5" id="KW-0963">Cytoplasm</keyword>
<comment type="pathway">
    <text evidence="5">Purine metabolism; AMP biosynthesis via salvage pathway; AMP from ADP: step 1/1.</text>
</comment>
<dbReference type="GO" id="GO:0005737">
    <property type="term" value="C:cytoplasm"/>
    <property type="evidence" value="ECO:0007669"/>
    <property type="project" value="UniProtKB-SubCell"/>
</dbReference>
<feature type="binding site" evidence="5">
    <location>
        <position position="33"/>
    </location>
    <ligand>
        <name>AMP</name>
        <dbReference type="ChEBI" id="CHEBI:456215"/>
    </ligand>
</feature>
<feature type="binding site" evidence="5">
    <location>
        <begin position="59"/>
        <end position="61"/>
    </location>
    <ligand>
        <name>AMP</name>
        <dbReference type="ChEBI" id="CHEBI:456215"/>
    </ligand>
</feature>
<organism evidence="8 9">
    <name type="scientific">Peptidiphaga gingivicola</name>
    <dbReference type="NCBI Taxonomy" id="2741497"/>
    <lineage>
        <taxon>Bacteria</taxon>
        <taxon>Bacillati</taxon>
        <taxon>Actinomycetota</taxon>
        <taxon>Actinomycetes</taxon>
        <taxon>Actinomycetales</taxon>
        <taxon>Actinomycetaceae</taxon>
        <taxon>Peptidiphaga</taxon>
    </lineage>
</organism>
<comment type="domain">
    <text evidence="5">Consists of three domains, a large central CORE domain and two small peripheral domains, NMPbind and LID, which undergo movements during catalysis. The LID domain closes over the site of phosphoryl transfer upon ATP binding. Assembling and dissambling the active center during each catalytic cycle provides an effective means to prevent ATP hydrolysis.</text>
</comment>
<evidence type="ECO:0000313" key="9">
    <source>
        <dbReference type="Proteomes" id="UP000078368"/>
    </source>
</evidence>
<evidence type="ECO:0000256" key="2">
    <source>
        <dbReference type="ARBA" id="ARBA00022727"/>
    </source>
</evidence>
<dbReference type="SUPFAM" id="SSF52540">
    <property type="entry name" value="P-loop containing nucleoside triphosphate hydrolases"/>
    <property type="match status" value="1"/>
</dbReference>
<comment type="subunit">
    <text evidence="5 7">Monomer.</text>
</comment>
<dbReference type="EMBL" id="LVZK01000001">
    <property type="protein sequence ID" value="OAP86544.1"/>
    <property type="molecule type" value="Genomic_DNA"/>
</dbReference>
<comment type="catalytic activity">
    <reaction evidence="5 7">
        <text>AMP + ATP = 2 ADP</text>
        <dbReference type="Rhea" id="RHEA:12973"/>
        <dbReference type="ChEBI" id="CHEBI:30616"/>
        <dbReference type="ChEBI" id="CHEBI:456215"/>
        <dbReference type="ChEBI" id="CHEBI:456216"/>
        <dbReference type="EC" id="2.7.4.3"/>
    </reaction>
</comment>
<dbReference type="UniPathway" id="UPA00588">
    <property type="reaction ID" value="UER00649"/>
</dbReference>
<accession>A0A179B680</accession>
<dbReference type="InterPro" id="IPR027417">
    <property type="entry name" value="P-loop_NTPase"/>
</dbReference>
<proteinExistence type="inferred from homology"/>
<reference evidence="8 9" key="1">
    <citation type="submission" date="2016-04" db="EMBL/GenBank/DDBJ databases">
        <title>Peptidophaga gingivicola gen. nov., sp. nov., isolated from human subgingival plaque.</title>
        <authorList>
            <person name="Beall C.J."/>
            <person name="Mokrzan E.M."/>
            <person name="Griffen A.L."/>
            <person name="Leys E.J."/>
        </authorList>
    </citation>
    <scope>NUCLEOTIDE SEQUENCE [LARGE SCALE GENOMIC DNA]</scope>
    <source>
        <strain evidence="8 9">BA112</strain>
    </source>
</reference>
<comment type="subcellular location">
    <subcellularLocation>
        <location evidence="5 7">Cytoplasm</location>
    </subcellularLocation>
</comment>
<dbReference type="CDD" id="cd01428">
    <property type="entry name" value="ADK"/>
    <property type="match status" value="1"/>
</dbReference>
<dbReference type="Proteomes" id="UP000078368">
    <property type="component" value="Unassembled WGS sequence"/>
</dbReference>
<evidence type="ECO:0000256" key="3">
    <source>
        <dbReference type="ARBA" id="ARBA00022741"/>
    </source>
</evidence>
<sequence length="195" mass="21134">MSLRFVLVGPPGSGKGTQARALTERFGVPAVSTGAIFRAHTRAGDELGRLADSYTSRGELVPDDVTDRMVAARLSEEDVARGFLLDGYPRNLHQVHALDDILGGLGTALDFVLEITADDDVVVQRLLGRAADEGRKDDTEDVIRHRIALYHQTTEPLIAEYRARRILVSVDGIGDVDEVAERIGRAVASFLGSRA</sequence>
<dbReference type="HAMAP" id="MF_00235">
    <property type="entry name" value="Adenylate_kinase_Adk"/>
    <property type="match status" value="1"/>
</dbReference>
<keyword evidence="5 7" id="KW-0067">ATP-binding</keyword>
<feature type="binding site" evidence="5">
    <location>
        <position position="174"/>
    </location>
    <ligand>
        <name>ATP</name>
        <dbReference type="ChEBI" id="CHEBI:30616"/>
    </ligand>
</feature>
<dbReference type="Gene3D" id="3.40.50.300">
    <property type="entry name" value="P-loop containing nucleotide triphosphate hydrolases"/>
    <property type="match status" value="1"/>
</dbReference>
<dbReference type="NCBIfam" id="NF011105">
    <property type="entry name" value="PRK14532.1"/>
    <property type="match status" value="1"/>
</dbReference>